<gene>
    <name evidence="2" type="ORF">GMARGA_LOCUS24883</name>
</gene>
<dbReference type="CDD" id="cd00180">
    <property type="entry name" value="PKc"/>
    <property type="match status" value="1"/>
</dbReference>
<evidence type="ECO:0000313" key="2">
    <source>
        <dbReference type="EMBL" id="CAG8809417.1"/>
    </source>
</evidence>
<dbReference type="InterPro" id="IPR011009">
    <property type="entry name" value="Kinase-like_dom_sf"/>
</dbReference>
<dbReference type="PROSITE" id="PS50011">
    <property type="entry name" value="PROTEIN_KINASE_DOM"/>
    <property type="match status" value="1"/>
</dbReference>
<dbReference type="InterPro" id="IPR051681">
    <property type="entry name" value="Ser/Thr_Kinases-Pseudokinases"/>
</dbReference>
<feature type="domain" description="Protein kinase" evidence="1">
    <location>
        <begin position="70"/>
        <end position="212"/>
    </location>
</feature>
<feature type="non-terminal residue" evidence="2">
    <location>
        <position position="212"/>
    </location>
</feature>
<dbReference type="InterPro" id="IPR001245">
    <property type="entry name" value="Ser-Thr/Tyr_kinase_cat_dom"/>
</dbReference>
<proteinExistence type="predicted"/>
<dbReference type="SUPFAM" id="SSF56112">
    <property type="entry name" value="Protein kinase-like (PK-like)"/>
    <property type="match status" value="1"/>
</dbReference>
<dbReference type="Proteomes" id="UP000789901">
    <property type="component" value="Unassembled WGS sequence"/>
</dbReference>
<name>A0ABN7W078_GIGMA</name>
<accession>A0ABN7W078</accession>
<evidence type="ECO:0000313" key="3">
    <source>
        <dbReference type="Proteomes" id="UP000789901"/>
    </source>
</evidence>
<protein>
    <submittedName>
        <fullName evidence="2">8335_t:CDS:1</fullName>
    </submittedName>
</protein>
<dbReference type="Gene3D" id="1.10.510.10">
    <property type="entry name" value="Transferase(Phosphotransferase) domain 1"/>
    <property type="match status" value="1"/>
</dbReference>
<evidence type="ECO:0000259" key="1">
    <source>
        <dbReference type="PROSITE" id="PS50011"/>
    </source>
</evidence>
<dbReference type="Pfam" id="PF07714">
    <property type="entry name" value="PK_Tyr_Ser-Thr"/>
    <property type="match status" value="1"/>
</dbReference>
<dbReference type="EMBL" id="CAJVQB010026862">
    <property type="protein sequence ID" value="CAG8809417.1"/>
    <property type="molecule type" value="Genomic_DNA"/>
</dbReference>
<comment type="caution">
    <text evidence="2">The sequence shown here is derived from an EMBL/GenBank/DDBJ whole genome shotgun (WGS) entry which is preliminary data.</text>
</comment>
<keyword evidence="3" id="KW-1185">Reference proteome</keyword>
<dbReference type="SMART" id="SM00220">
    <property type="entry name" value="S_TKc"/>
    <property type="match status" value="1"/>
</dbReference>
<sequence length="212" mass="25275">MIITLNHLFLYYLQFTKFNFLYTKFISKFKNLPIIGCKKYKLKGYNKVPDEVIRETQTIFGLKYISYNQFSNIEYIAKGGFSKVYKATWKKKEIQVVLKDIEGPENNNRFFLNELMVYNQCGKGFSNSHFQKIYGITRHSKTQKYMVVMKFALHGDLHNYLLKNINNLSWNERLNILHHIIWNLEKLHEKDIIHCDLHSGNILINRDDPDIN</sequence>
<dbReference type="PANTHER" id="PTHR44329">
    <property type="entry name" value="SERINE/THREONINE-PROTEIN KINASE TNNI3K-RELATED"/>
    <property type="match status" value="1"/>
</dbReference>
<dbReference type="InterPro" id="IPR000719">
    <property type="entry name" value="Prot_kinase_dom"/>
</dbReference>
<reference evidence="2 3" key="1">
    <citation type="submission" date="2021-06" db="EMBL/GenBank/DDBJ databases">
        <authorList>
            <person name="Kallberg Y."/>
            <person name="Tangrot J."/>
            <person name="Rosling A."/>
        </authorList>
    </citation>
    <scope>NUCLEOTIDE SEQUENCE [LARGE SCALE GENOMIC DNA]</scope>
    <source>
        <strain evidence="2 3">120-4 pot B 10/14</strain>
    </source>
</reference>
<organism evidence="2 3">
    <name type="scientific">Gigaspora margarita</name>
    <dbReference type="NCBI Taxonomy" id="4874"/>
    <lineage>
        <taxon>Eukaryota</taxon>
        <taxon>Fungi</taxon>
        <taxon>Fungi incertae sedis</taxon>
        <taxon>Mucoromycota</taxon>
        <taxon>Glomeromycotina</taxon>
        <taxon>Glomeromycetes</taxon>
        <taxon>Diversisporales</taxon>
        <taxon>Gigasporaceae</taxon>
        <taxon>Gigaspora</taxon>
    </lineage>
</organism>